<dbReference type="EC" id="1.-.-.-" evidence="3"/>
<organism evidence="3 4">
    <name type="scientific">Exiguobacterium oxidotolerans</name>
    <dbReference type="NCBI Taxonomy" id="223958"/>
    <lineage>
        <taxon>Bacteria</taxon>
        <taxon>Bacillati</taxon>
        <taxon>Bacillota</taxon>
        <taxon>Bacilli</taxon>
        <taxon>Bacillales</taxon>
        <taxon>Bacillales Family XII. Incertae Sedis</taxon>
        <taxon>Exiguobacterium</taxon>
    </lineage>
</organism>
<evidence type="ECO:0000313" key="3">
    <source>
        <dbReference type="EMBL" id="VWX33222.1"/>
    </source>
</evidence>
<name>A0A653I2R9_9BACL</name>
<dbReference type="InterPro" id="IPR020904">
    <property type="entry name" value="Sc_DH/Rdtase_CS"/>
</dbReference>
<proteinExistence type="inferred from homology"/>
<dbReference type="GO" id="GO:0016614">
    <property type="term" value="F:oxidoreductase activity, acting on CH-OH group of donors"/>
    <property type="evidence" value="ECO:0007669"/>
    <property type="project" value="UniProtKB-ARBA"/>
</dbReference>
<dbReference type="PANTHER" id="PTHR48107:SF16">
    <property type="entry name" value="NADPH-DEPENDENT ALDEHYDE REDUCTASE 1, CHLOROPLASTIC"/>
    <property type="match status" value="1"/>
</dbReference>
<evidence type="ECO:0000256" key="1">
    <source>
        <dbReference type="ARBA" id="ARBA00006484"/>
    </source>
</evidence>
<dbReference type="PRINTS" id="PR00080">
    <property type="entry name" value="SDRFAMILY"/>
</dbReference>
<evidence type="ECO:0000313" key="4">
    <source>
        <dbReference type="Proteomes" id="UP000439752"/>
    </source>
</evidence>
<dbReference type="Proteomes" id="UP000439752">
    <property type="component" value="Unassembled WGS sequence"/>
</dbReference>
<dbReference type="PRINTS" id="PR00081">
    <property type="entry name" value="GDHRDH"/>
</dbReference>
<reference evidence="3 4" key="1">
    <citation type="submission" date="2019-10" db="EMBL/GenBank/DDBJ databases">
        <authorList>
            <person name="Karimi E."/>
        </authorList>
    </citation>
    <scope>NUCLEOTIDE SEQUENCE [LARGE SCALE GENOMIC DNA]</scope>
    <source>
        <strain evidence="3">Exiguobacterium sp. 9Y</strain>
    </source>
</reference>
<dbReference type="PROSITE" id="PS00061">
    <property type="entry name" value="ADH_SHORT"/>
    <property type="match status" value="1"/>
</dbReference>
<keyword evidence="4" id="KW-1185">Reference proteome</keyword>
<evidence type="ECO:0000256" key="2">
    <source>
        <dbReference type="ARBA" id="ARBA00023002"/>
    </source>
</evidence>
<comment type="similarity">
    <text evidence="1">Belongs to the short-chain dehydrogenases/reductases (SDR) family.</text>
</comment>
<dbReference type="InterPro" id="IPR002347">
    <property type="entry name" value="SDR_fam"/>
</dbReference>
<protein>
    <submittedName>
        <fullName evidence="3">Putative NAD(P)-dependent dehydrogenase</fullName>
        <ecNumber evidence="3">1.-.-.-</ecNumber>
    </submittedName>
</protein>
<dbReference type="AlphaFoldDB" id="A0A653I2R9"/>
<dbReference type="SUPFAM" id="SSF51735">
    <property type="entry name" value="NAD(P)-binding Rossmann-fold domains"/>
    <property type="match status" value="1"/>
</dbReference>
<dbReference type="Pfam" id="PF13561">
    <property type="entry name" value="adh_short_C2"/>
    <property type="match status" value="1"/>
</dbReference>
<sequence length="295" mass="31928">MGYNKDNFLEGTLEDFINFEQVSEGLPKTEDNQPLPYYERDDYRAAGKLKGKVAIITGGNSGIGRAVSLAYTLEGAKIVIAFYGDQEGAEETKARVEELGGEVLLSKGDIGDAAYCEELVQKTIDKFGRLDIVVNNASMQKPEDSLLDIEDKSLEKTFKTNIFGMMRLARAALPHLKQGSAIINTTSSTAYEGNALLIDYSSTKGAIVSFTRSLSMNLAKQGVRVNAVAPGPIWTPLITETFPDESVKTFGKNTPMDRPGQPAEMASAYVFLACNDSSYMTGQVLHLNGGVIVNG</sequence>
<dbReference type="EMBL" id="CABWKQ010000003">
    <property type="protein sequence ID" value="VWX33222.1"/>
    <property type="molecule type" value="Genomic_DNA"/>
</dbReference>
<gene>
    <name evidence="3" type="primary">yhdF</name>
    <name evidence="3" type="ORF">EXIGUO9Y_110030</name>
</gene>
<accession>A0A653I2R9</accession>
<dbReference type="Gene3D" id="3.40.50.720">
    <property type="entry name" value="NAD(P)-binding Rossmann-like Domain"/>
    <property type="match status" value="1"/>
</dbReference>
<keyword evidence="2 3" id="KW-0560">Oxidoreductase</keyword>
<dbReference type="GO" id="GO:0008206">
    <property type="term" value="P:bile acid metabolic process"/>
    <property type="evidence" value="ECO:0007669"/>
    <property type="project" value="UniProtKB-ARBA"/>
</dbReference>
<dbReference type="FunFam" id="3.40.50.720:FF:000084">
    <property type="entry name" value="Short-chain dehydrogenase reductase"/>
    <property type="match status" value="1"/>
</dbReference>
<dbReference type="RefSeq" id="WP_159172707.1">
    <property type="nucleotide sequence ID" value="NZ_LR732308.1"/>
</dbReference>
<dbReference type="PANTHER" id="PTHR48107">
    <property type="entry name" value="NADPH-DEPENDENT ALDEHYDE REDUCTASE-LIKE PROTEIN, CHLOROPLASTIC-RELATED"/>
    <property type="match status" value="1"/>
</dbReference>
<dbReference type="InterPro" id="IPR036291">
    <property type="entry name" value="NAD(P)-bd_dom_sf"/>
</dbReference>